<dbReference type="AlphaFoldDB" id="A0A6P0GIX2"/>
<dbReference type="EMBL" id="JAAGWE010000024">
    <property type="protein sequence ID" value="NEM07265.1"/>
    <property type="molecule type" value="Genomic_DNA"/>
</dbReference>
<dbReference type="Pfam" id="PF10939">
    <property type="entry name" value="DUF2631"/>
    <property type="match status" value="1"/>
</dbReference>
<organism evidence="3 4">
    <name type="scientific">Geodermatophilus normandii</name>
    <dbReference type="NCBI Taxonomy" id="1137989"/>
    <lineage>
        <taxon>Bacteria</taxon>
        <taxon>Bacillati</taxon>
        <taxon>Actinomycetota</taxon>
        <taxon>Actinomycetes</taxon>
        <taxon>Geodermatophilales</taxon>
        <taxon>Geodermatophilaceae</taxon>
        <taxon>Geodermatophilus</taxon>
    </lineage>
</organism>
<proteinExistence type="predicted"/>
<protein>
    <submittedName>
        <fullName evidence="3">DUF2631 domain-containing protein</fullName>
    </submittedName>
</protein>
<evidence type="ECO:0000313" key="4">
    <source>
        <dbReference type="Proteomes" id="UP000471126"/>
    </source>
</evidence>
<sequence length="109" mass="12518">MGGVSEHHGPGVRQDNALTTRVNQPGREEGIVRAGDHPIEEERPEDWGWHHRMRKAPQIAGWLSVLAMLSYLWGNHEARFEDLWLVGIAAGLVVLLLWDLRRKRTAWRP</sequence>
<feature type="region of interest" description="Disordered" evidence="1">
    <location>
        <begin position="1"/>
        <end position="37"/>
    </location>
</feature>
<feature type="transmembrane region" description="Helical" evidence="2">
    <location>
        <begin position="82"/>
        <end position="100"/>
    </location>
</feature>
<keyword evidence="2" id="KW-0812">Transmembrane</keyword>
<evidence type="ECO:0000313" key="3">
    <source>
        <dbReference type="EMBL" id="NEM07265.1"/>
    </source>
</evidence>
<reference evidence="3 4" key="1">
    <citation type="submission" date="2019-12" db="EMBL/GenBank/DDBJ databases">
        <title>WGS of CPCC 203550 I12A-02606.</title>
        <authorList>
            <person name="Jiang Z."/>
        </authorList>
    </citation>
    <scope>NUCLEOTIDE SEQUENCE [LARGE SCALE GENOMIC DNA]</scope>
    <source>
        <strain evidence="3 4">I12A-02606</strain>
    </source>
</reference>
<feature type="compositionally biased region" description="Basic and acidic residues" evidence="1">
    <location>
        <begin position="26"/>
        <end position="37"/>
    </location>
</feature>
<accession>A0A6P0GIX2</accession>
<name>A0A6P0GIX2_9ACTN</name>
<evidence type="ECO:0000256" key="1">
    <source>
        <dbReference type="SAM" id="MobiDB-lite"/>
    </source>
</evidence>
<keyword evidence="2" id="KW-1133">Transmembrane helix</keyword>
<evidence type="ECO:0000256" key="2">
    <source>
        <dbReference type="SAM" id="Phobius"/>
    </source>
</evidence>
<feature type="transmembrane region" description="Helical" evidence="2">
    <location>
        <begin position="59"/>
        <end position="76"/>
    </location>
</feature>
<gene>
    <name evidence="3" type="ORF">GCU54_14770</name>
</gene>
<dbReference type="InterPro" id="IPR024341">
    <property type="entry name" value="DUF2631"/>
</dbReference>
<dbReference type="Proteomes" id="UP000471126">
    <property type="component" value="Unassembled WGS sequence"/>
</dbReference>
<keyword evidence="2" id="KW-0472">Membrane</keyword>
<comment type="caution">
    <text evidence="3">The sequence shown here is derived from an EMBL/GenBank/DDBJ whole genome shotgun (WGS) entry which is preliminary data.</text>
</comment>